<dbReference type="InterPro" id="IPR036388">
    <property type="entry name" value="WH-like_DNA-bd_sf"/>
</dbReference>
<name>A0A3L7AT37_9MICO</name>
<dbReference type="Pfam" id="PF00480">
    <property type="entry name" value="ROK"/>
    <property type="match status" value="1"/>
</dbReference>
<dbReference type="PANTHER" id="PTHR18964">
    <property type="entry name" value="ROK (REPRESSOR, ORF, KINASE) FAMILY"/>
    <property type="match status" value="1"/>
</dbReference>
<dbReference type="Gene3D" id="3.30.420.40">
    <property type="match status" value="2"/>
</dbReference>
<dbReference type="Proteomes" id="UP000269438">
    <property type="component" value="Unassembled WGS sequence"/>
</dbReference>
<evidence type="ECO:0000256" key="2">
    <source>
        <dbReference type="SAM" id="MobiDB-lite"/>
    </source>
</evidence>
<accession>A0A3L7AT37</accession>
<evidence type="ECO:0000313" key="3">
    <source>
        <dbReference type="EMBL" id="RLP83679.1"/>
    </source>
</evidence>
<comment type="similarity">
    <text evidence="1">Belongs to the ROK (NagC/XylR) family.</text>
</comment>
<protein>
    <submittedName>
        <fullName evidence="3">ROK family transcriptional regulator</fullName>
    </submittedName>
</protein>
<dbReference type="EMBL" id="RCUY01000002">
    <property type="protein sequence ID" value="RLP83679.1"/>
    <property type="molecule type" value="Genomic_DNA"/>
</dbReference>
<sequence length="511" mass="54520">MGTHISSLMNNTFSGKMPRGVFATLMRKDPQSGECSVANLARGERAQRRTDSRRPIHRAFWHDGINPRREPEMTSTRPAANADGMRRHNLAAVLEIIHRRRQLSRTEITRASGLSRSSIKGLVAELETLGLCFESEPLANNRSGRPSPMVQPRPDVLSVAVMRDANGITVALATLGAKIVWRRAVPLPRNVSARDTADIVATTIAEARQELPAGAVLVGIGVATPGFVTGDNHEFVSASSLGWDAEPFARYLTEATGIPAETRYDGHLGVLAESIWGAGLDRKNVVYFYGGPGGIGTAVLVGGHLLTGNTGIAASFAHATVRPGGGRCWCGARGCFQVEVTQYDILQALGEIGALPELPPEAAEDRSPRTVYAPPHDDDPVLPEPPQSPHERLESYLSRTGAALRAAVIAYDPELILFDGFFSHLLAYDPDALASYCVISSFDSMRQRVELGTPALGPDLLLLGAADLGFRRLLADPLGVIGGQPAGTDTTANPVTPHTPANPTAPAAEPR</sequence>
<dbReference type="SUPFAM" id="SSF53067">
    <property type="entry name" value="Actin-like ATPase domain"/>
    <property type="match status" value="1"/>
</dbReference>
<feature type="region of interest" description="Disordered" evidence="2">
    <location>
        <begin position="357"/>
        <end position="391"/>
    </location>
</feature>
<dbReference type="OrthoDB" id="5174513at2"/>
<feature type="region of interest" description="Disordered" evidence="2">
    <location>
        <begin position="485"/>
        <end position="511"/>
    </location>
</feature>
<gene>
    <name evidence="3" type="ORF">D9V34_02355</name>
</gene>
<keyword evidence="4" id="KW-1185">Reference proteome</keyword>
<dbReference type="AlphaFoldDB" id="A0A3L7AT37"/>
<dbReference type="SUPFAM" id="SSF46785">
    <property type="entry name" value="Winged helix' DNA-binding domain"/>
    <property type="match status" value="1"/>
</dbReference>
<evidence type="ECO:0000313" key="4">
    <source>
        <dbReference type="Proteomes" id="UP000269438"/>
    </source>
</evidence>
<dbReference type="Gene3D" id="1.10.10.10">
    <property type="entry name" value="Winged helix-like DNA-binding domain superfamily/Winged helix DNA-binding domain"/>
    <property type="match status" value="1"/>
</dbReference>
<dbReference type="InterPro" id="IPR036390">
    <property type="entry name" value="WH_DNA-bd_sf"/>
</dbReference>
<evidence type="ECO:0000256" key="1">
    <source>
        <dbReference type="ARBA" id="ARBA00006479"/>
    </source>
</evidence>
<dbReference type="PANTHER" id="PTHR18964:SF149">
    <property type="entry name" value="BIFUNCTIONAL UDP-N-ACETYLGLUCOSAMINE 2-EPIMERASE_N-ACETYLMANNOSAMINE KINASE"/>
    <property type="match status" value="1"/>
</dbReference>
<dbReference type="InterPro" id="IPR000600">
    <property type="entry name" value="ROK"/>
</dbReference>
<organism evidence="3 4">
    <name type="scientific">Mycetocola lacteus</name>
    <dbReference type="NCBI Taxonomy" id="76637"/>
    <lineage>
        <taxon>Bacteria</taxon>
        <taxon>Bacillati</taxon>
        <taxon>Actinomycetota</taxon>
        <taxon>Actinomycetes</taxon>
        <taxon>Micrococcales</taxon>
        <taxon>Microbacteriaceae</taxon>
        <taxon>Mycetocola</taxon>
    </lineage>
</organism>
<proteinExistence type="inferred from homology"/>
<feature type="compositionally biased region" description="Low complexity" evidence="2">
    <location>
        <begin position="490"/>
        <end position="511"/>
    </location>
</feature>
<comment type="caution">
    <text evidence="3">The sequence shown here is derived from an EMBL/GenBank/DDBJ whole genome shotgun (WGS) entry which is preliminary data.</text>
</comment>
<reference evidence="3 4" key="1">
    <citation type="submission" date="2018-10" db="EMBL/GenBank/DDBJ databases">
        <authorList>
            <person name="Li J."/>
        </authorList>
    </citation>
    <scope>NUCLEOTIDE SEQUENCE [LARGE SCALE GENOMIC DNA]</scope>
    <source>
        <strain evidence="3 4">JCM 11654</strain>
    </source>
</reference>
<dbReference type="InterPro" id="IPR043129">
    <property type="entry name" value="ATPase_NBD"/>
</dbReference>